<evidence type="ECO:0000313" key="3">
    <source>
        <dbReference type="Proteomes" id="UP000677611"/>
    </source>
</evidence>
<feature type="domain" description="CdiI immunity protein" evidence="1">
    <location>
        <begin position="6"/>
        <end position="72"/>
    </location>
</feature>
<protein>
    <recommendedName>
        <fullName evidence="1">CdiI immunity protein domain-containing protein</fullName>
    </recommendedName>
</protein>
<dbReference type="Proteomes" id="UP000677611">
    <property type="component" value="Unassembled WGS sequence"/>
</dbReference>
<dbReference type="EMBL" id="JAGDQJ010000025">
    <property type="protein sequence ID" value="MBO1627451.1"/>
    <property type="molecule type" value="Genomic_DNA"/>
</dbReference>
<reference evidence="2 3" key="1">
    <citation type="submission" date="2021-03" db="EMBL/GenBank/DDBJ databases">
        <title>Identification of novel Bacillus strains.</title>
        <authorList>
            <person name="Xiao Z."/>
            <person name="Li Y."/>
            <person name="Shen J."/>
        </authorList>
    </citation>
    <scope>NUCLEOTIDE SEQUENCE [LARGE SCALE GENOMIC DNA]</scope>
    <source>
        <strain evidence="2 3">SY8</strain>
    </source>
</reference>
<sequence>MSRKLKFETFKYFLECYFNVSADYDELDKIIKDFNLVENMEYRKKLRTELKQILRLENWDMVQGFVKKYGMRKMNEEKLKWLIQSVLDNLELN</sequence>
<accession>A0ABS3P3N0</accession>
<evidence type="ECO:0000313" key="2">
    <source>
        <dbReference type="EMBL" id="MBO1627451.1"/>
    </source>
</evidence>
<organism evidence="2 3">
    <name type="scientific">Bacillus arachidis</name>
    <dbReference type="NCBI Taxonomy" id="2819290"/>
    <lineage>
        <taxon>Bacteria</taxon>
        <taxon>Bacillati</taxon>
        <taxon>Bacillota</taxon>
        <taxon>Bacilli</taxon>
        <taxon>Bacillales</taxon>
        <taxon>Bacillaceae</taxon>
        <taxon>Bacillus</taxon>
    </lineage>
</organism>
<evidence type="ECO:0000259" key="1">
    <source>
        <dbReference type="Pfam" id="PF18593"/>
    </source>
</evidence>
<proteinExistence type="predicted"/>
<dbReference type="Pfam" id="PF18593">
    <property type="entry name" value="CdiI_2"/>
    <property type="match status" value="1"/>
</dbReference>
<keyword evidence="3" id="KW-1185">Reference proteome</keyword>
<dbReference type="RefSeq" id="WP_208018785.1">
    <property type="nucleotide sequence ID" value="NZ_CP127376.1"/>
</dbReference>
<dbReference type="InterPro" id="IPR041129">
    <property type="entry name" value="CdiI_2"/>
</dbReference>
<name>A0ABS3P3N0_9BACI</name>
<comment type="caution">
    <text evidence="2">The sequence shown here is derived from an EMBL/GenBank/DDBJ whole genome shotgun (WGS) entry which is preliminary data.</text>
</comment>
<gene>
    <name evidence="2" type="ORF">J4P90_19900</name>
</gene>